<dbReference type="AlphaFoldDB" id="A0A1H4P8W1"/>
<evidence type="ECO:0000256" key="5">
    <source>
        <dbReference type="ARBA" id="ARBA00022475"/>
    </source>
</evidence>
<evidence type="ECO:0000256" key="2">
    <source>
        <dbReference type="ARBA" id="ARBA00004314"/>
    </source>
</evidence>
<feature type="transmembrane region" description="Helical" evidence="15">
    <location>
        <begin position="163"/>
        <end position="184"/>
    </location>
</feature>
<evidence type="ECO:0000256" key="12">
    <source>
        <dbReference type="ARBA" id="ARBA00022989"/>
    </source>
</evidence>
<keyword evidence="10" id="KW-0418">Kinase</keyword>
<gene>
    <name evidence="19" type="ORF">SAMN05421553_0216</name>
</gene>
<dbReference type="OrthoDB" id="9797243at2"/>
<evidence type="ECO:0000313" key="19">
    <source>
        <dbReference type="EMBL" id="SEC03893.1"/>
    </source>
</evidence>
<feature type="transmembrane region" description="Helical" evidence="15">
    <location>
        <begin position="128"/>
        <end position="151"/>
    </location>
</feature>
<dbReference type="NCBIfam" id="TIGR00229">
    <property type="entry name" value="sensory_box"/>
    <property type="match status" value="1"/>
</dbReference>
<dbReference type="SMART" id="SM01079">
    <property type="entry name" value="CHASE"/>
    <property type="match status" value="1"/>
</dbReference>
<keyword evidence="14 15" id="KW-0472">Membrane</keyword>
<dbReference type="SMART" id="SM00091">
    <property type="entry name" value="PAS"/>
    <property type="match status" value="1"/>
</dbReference>
<dbReference type="Gene3D" id="1.10.287.130">
    <property type="match status" value="1"/>
</dbReference>
<comment type="subcellular location">
    <subcellularLocation>
        <location evidence="3">Cell membrane</location>
        <topology evidence="3">Multi-pass membrane protein</topology>
    </subcellularLocation>
    <subcellularLocation>
        <location evidence="2">Membrane raft</location>
        <topology evidence="2">Multi-pass membrane protein</topology>
    </subcellularLocation>
</comment>
<dbReference type="InterPro" id="IPR005467">
    <property type="entry name" value="His_kinase_dom"/>
</dbReference>
<dbReference type="InterPro" id="IPR006189">
    <property type="entry name" value="CHASE_dom"/>
</dbReference>
<name>A0A1H4P8W1_PSEAG</name>
<evidence type="ECO:0000259" key="17">
    <source>
        <dbReference type="PROSITE" id="PS50112"/>
    </source>
</evidence>
<keyword evidence="20" id="KW-1185">Reference proteome</keyword>
<evidence type="ECO:0000256" key="14">
    <source>
        <dbReference type="ARBA" id="ARBA00023136"/>
    </source>
</evidence>
<dbReference type="CDD" id="cd00130">
    <property type="entry name" value="PAS"/>
    <property type="match status" value="1"/>
</dbReference>
<dbReference type="Pfam" id="PF02518">
    <property type="entry name" value="HATPase_c"/>
    <property type="match status" value="1"/>
</dbReference>
<dbReference type="InterPro" id="IPR036890">
    <property type="entry name" value="HATPase_C_sf"/>
</dbReference>
<dbReference type="GO" id="GO:0000155">
    <property type="term" value="F:phosphorelay sensor kinase activity"/>
    <property type="evidence" value="ECO:0007669"/>
    <property type="project" value="InterPro"/>
</dbReference>
<evidence type="ECO:0000256" key="7">
    <source>
        <dbReference type="ARBA" id="ARBA00022679"/>
    </source>
</evidence>
<evidence type="ECO:0000256" key="9">
    <source>
        <dbReference type="ARBA" id="ARBA00022741"/>
    </source>
</evidence>
<dbReference type="Pfam" id="PF03924">
    <property type="entry name" value="CHASE"/>
    <property type="match status" value="1"/>
</dbReference>
<evidence type="ECO:0000256" key="15">
    <source>
        <dbReference type="SAM" id="Phobius"/>
    </source>
</evidence>
<keyword evidence="12 15" id="KW-1133">Transmembrane helix</keyword>
<evidence type="ECO:0000256" key="11">
    <source>
        <dbReference type="ARBA" id="ARBA00022840"/>
    </source>
</evidence>
<proteinExistence type="predicted"/>
<dbReference type="Gene3D" id="3.30.450.350">
    <property type="entry name" value="CHASE domain"/>
    <property type="match status" value="1"/>
</dbReference>
<dbReference type="FunFam" id="3.30.565.10:FF:000023">
    <property type="entry name" value="PAS domain-containing sensor histidine kinase"/>
    <property type="match status" value="1"/>
</dbReference>
<accession>A0A1H4P8W1</accession>
<dbReference type="SMART" id="SM00387">
    <property type="entry name" value="HATPase_c"/>
    <property type="match status" value="1"/>
</dbReference>
<evidence type="ECO:0000256" key="10">
    <source>
        <dbReference type="ARBA" id="ARBA00022777"/>
    </source>
</evidence>
<feature type="transmembrane region" description="Helical" evidence="15">
    <location>
        <begin position="12"/>
        <end position="34"/>
    </location>
</feature>
<dbReference type="SUPFAM" id="SSF55785">
    <property type="entry name" value="PYP-like sensor domain (PAS domain)"/>
    <property type="match status" value="1"/>
</dbReference>
<evidence type="ECO:0000259" key="18">
    <source>
        <dbReference type="PROSITE" id="PS50839"/>
    </source>
</evidence>
<dbReference type="InterPro" id="IPR036097">
    <property type="entry name" value="HisK_dim/P_sf"/>
</dbReference>
<feature type="transmembrane region" description="Helical" evidence="15">
    <location>
        <begin position="87"/>
        <end position="108"/>
    </location>
</feature>
<dbReference type="InterPro" id="IPR003661">
    <property type="entry name" value="HisK_dim/P_dom"/>
</dbReference>
<dbReference type="GO" id="GO:0045121">
    <property type="term" value="C:membrane raft"/>
    <property type="evidence" value="ECO:0007669"/>
    <property type="project" value="UniProtKB-SubCell"/>
</dbReference>
<evidence type="ECO:0000256" key="6">
    <source>
        <dbReference type="ARBA" id="ARBA00022553"/>
    </source>
</evidence>
<keyword evidence="5" id="KW-1003">Cell membrane</keyword>
<dbReference type="GO" id="GO:0006355">
    <property type="term" value="P:regulation of DNA-templated transcription"/>
    <property type="evidence" value="ECO:0007669"/>
    <property type="project" value="InterPro"/>
</dbReference>
<dbReference type="Pfam" id="PF00512">
    <property type="entry name" value="HisKA"/>
    <property type="match status" value="1"/>
</dbReference>
<dbReference type="InterPro" id="IPR013767">
    <property type="entry name" value="PAS_fold"/>
</dbReference>
<evidence type="ECO:0000256" key="3">
    <source>
        <dbReference type="ARBA" id="ARBA00004651"/>
    </source>
</evidence>
<dbReference type="GO" id="GO:0009927">
    <property type="term" value="F:histidine phosphotransfer kinase activity"/>
    <property type="evidence" value="ECO:0007669"/>
    <property type="project" value="TreeGrafter"/>
</dbReference>
<dbReference type="InterPro" id="IPR000014">
    <property type="entry name" value="PAS"/>
</dbReference>
<dbReference type="InterPro" id="IPR003594">
    <property type="entry name" value="HATPase_dom"/>
</dbReference>
<keyword evidence="8 15" id="KW-0812">Transmembrane</keyword>
<dbReference type="Pfam" id="PF05231">
    <property type="entry name" value="MASE1"/>
    <property type="match status" value="1"/>
</dbReference>
<keyword evidence="13" id="KW-0902">Two-component regulatory system</keyword>
<protein>
    <recommendedName>
        <fullName evidence="4">histidine kinase</fullName>
        <ecNumber evidence="4">2.7.13.3</ecNumber>
    </recommendedName>
</protein>
<dbReference type="Pfam" id="PF00989">
    <property type="entry name" value="PAS"/>
    <property type="match status" value="1"/>
</dbReference>
<dbReference type="Gene3D" id="3.30.450.20">
    <property type="entry name" value="PAS domain"/>
    <property type="match status" value="1"/>
</dbReference>
<evidence type="ECO:0000256" key="1">
    <source>
        <dbReference type="ARBA" id="ARBA00000085"/>
    </source>
</evidence>
<comment type="catalytic activity">
    <reaction evidence="1">
        <text>ATP + protein L-histidine = ADP + protein N-phospho-L-histidine.</text>
        <dbReference type="EC" id="2.7.13.3"/>
    </reaction>
</comment>
<dbReference type="PROSITE" id="PS50112">
    <property type="entry name" value="PAS"/>
    <property type="match status" value="1"/>
</dbReference>
<evidence type="ECO:0000256" key="4">
    <source>
        <dbReference type="ARBA" id="ARBA00012438"/>
    </source>
</evidence>
<keyword evidence="9" id="KW-0547">Nucleotide-binding</keyword>
<dbReference type="SUPFAM" id="SSF47384">
    <property type="entry name" value="Homodimeric domain of signal transducing histidine kinase"/>
    <property type="match status" value="1"/>
</dbReference>
<feature type="domain" description="PAS" evidence="17">
    <location>
        <begin position="528"/>
        <end position="601"/>
    </location>
</feature>
<keyword evidence="7" id="KW-0808">Transferase</keyword>
<dbReference type="SMART" id="SM00388">
    <property type="entry name" value="HisKA"/>
    <property type="match status" value="1"/>
</dbReference>
<dbReference type="GO" id="GO:0005886">
    <property type="term" value="C:plasma membrane"/>
    <property type="evidence" value="ECO:0007669"/>
    <property type="project" value="UniProtKB-SubCell"/>
</dbReference>
<dbReference type="STRING" id="53406.SAMN05421553_0216"/>
<dbReference type="InterPro" id="IPR042240">
    <property type="entry name" value="CHASE_sf"/>
</dbReference>
<evidence type="ECO:0000313" key="20">
    <source>
        <dbReference type="Proteomes" id="UP000242849"/>
    </source>
</evidence>
<feature type="transmembrane region" description="Helical" evidence="15">
    <location>
        <begin position="196"/>
        <end position="215"/>
    </location>
</feature>
<dbReference type="PROSITE" id="PS50839">
    <property type="entry name" value="CHASE"/>
    <property type="match status" value="1"/>
</dbReference>
<dbReference type="PROSITE" id="PS50109">
    <property type="entry name" value="HIS_KIN"/>
    <property type="match status" value="1"/>
</dbReference>
<keyword evidence="11" id="KW-0067">ATP-binding</keyword>
<evidence type="ECO:0000256" key="13">
    <source>
        <dbReference type="ARBA" id="ARBA00023012"/>
    </source>
</evidence>
<keyword evidence="6" id="KW-0597">Phosphoprotein</keyword>
<dbReference type="Gene3D" id="3.30.565.10">
    <property type="entry name" value="Histidine kinase-like ATPase, C-terminal domain"/>
    <property type="match status" value="1"/>
</dbReference>
<evidence type="ECO:0000259" key="16">
    <source>
        <dbReference type="PROSITE" id="PS50109"/>
    </source>
</evidence>
<dbReference type="EMBL" id="FNSC01000001">
    <property type="protein sequence ID" value="SEC03893.1"/>
    <property type="molecule type" value="Genomic_DNA"/>
</dbReference>
<organism evidence="19 20">
    <name type="scientific">Pseudomonas anguilliseptica</name>
    <dbReference type="NCBI Taxonomy" id="53406"/>
    <lineage>
        <taxon>Bacteria</taxon>
        <taxon>Pseudomonadati</taxon>
        <taxon>Pseudomonadota</taxon>
        <taxon>Gammaproteobacteria</taxon>
        <taxon>Pseudomonadales</taxon>
        <taxon>Pseudomonadaceae</taxon>
        <taxon>Pseudomonas</taxon>
    </lineage>
</organism>
<dbReference type="SUPFAM" id="SSF55874">
    <property type="entry name" value="ATPase domain of HSP90 chaperone/DNA topoisomerase II/histidine kinase"/>
    <property type="match status" value="1"/>
</dbReference>
<dbReference type="GO" id="GO:0005524">
    <property type="term" value="F:ATP binding"/>
    <property type="evidence" value="ECO:0007669"/>
    <property type="project" value="UniProtKB-KW"/>
</dbReference>
<evidence type="ECO:0000256" key="8">
    <source>
        <dbReference type="ARBA" id="ARBA00022692"/>
    </source>
</evidence>
<dbReference type="InterPro" id="IPR004358">
    <property type="entry name" value="Sig_transdc_His_kin-like_C"/>
</dbReference>
<dbReference type="PANTHER" id="PTHR43047:SF72">
    <property type="entry name" value="OSMOSENSING HISTIDINE PROTEIN KINASE SLN1"/>
    <property type="match status" value="1"/>
</dbReference>
<dbReference type="InterPro" id="IPR007895">
    <property type="entry name" value="MASE1"/>
</dbReference>
<dbReference type="FunFam" id="1.10.287.130:FF:000001">
    <property type="entry name" value="Two-component sensor histidine kinase"/>
    <property type="match status" value="1"/>
</dbReference>
<dbReference type="PRINTS" id="PR00344">
    <property type="entry name" value="BCTRLSENSOR"/>
</dbReference>
<feature type="transmembrane region" description="Helical" evidence="15">
    <location>
        <begin position="46"/>
        <end position="75"/>
    </location>
</feature>
<dbReference type="CDD" id="cd00082">
    <property type="entry name" value="HisKA"/>
    <property type="match status" value="1"/>
</dbReference>
<dbReference type="Proteomes" id="UP000242849">
    <property type="component" value="Unassembled WGS sequence"/>
</dbReference>
<dbReference type="EC" id="2.7.13.3" evidence="4"/>
<dbReference type="InterPro" id="IPR035965">
    <property type="entry name" value="PAS-like_dom_sf"/>
</dbReference>
<feature type="domain" description="Histidine kinase" evidence="16">
    <location>
        <begin position="650"/>
        <end position="871"/>
    </location>
</feature>
<sequence>MPPQRFPNLPLAVKIILLTLAYVLAGRLALLLAIPPGFASAIFPPVGIALAAVLIWGYPLLLGVFLGSLLLNLSIGFSSFEALNLRGLLIAAGIALGTSLQSLLGSWLIRRLVGFPNALTDERSIFRLLLLGGPLACLLSACVGTGVLYASEVISATELPFSWWTWWVGDSIGVLIATPLMFIAFAQPRALWRSRVGNVGLPLLISCAIMMLIFIRSSEAEQNNLNQRFHEQAKLMSLTLQSRLDLYAKAAQSIERFFSASQEVTREEFAQFVANLPQTYPGITALGWDRQIAGSERADYEAALAAQGFPGVRISQHDESGVQVPAEPRDSYVPITYVEPLADNANILGFDIASDPLRRRALDQARDSAQATMTAPISLVQDAQAQPGVLIFYPVYQGAEPPALQQRASEVRGYAVAVIRISDLIDSALGVYPAESFQLHLEDVTETSAQSLYGQASSDLPAYAKALVWQERFQVAGRTPSISLLQRNHGLRSWVVLAGGLLLCSLLSGFLLAMTGRAAQISQQVEQRTRELSAILENTAEGILIFDAQGRIERSNPASSRLFGHDAEALGQRRIGQLIPTLYTDSDSALADKLDKPLEVGGEHANGQPLELEITLSSYELPGRHLYVGMLRDISARKQVERLKREFISTVSHELCTPLTSIKGSLGLLIGTALDELPPQVQELIRIAQSNSERLINLVNDILDIEKLEFGQVGIHLSRCELRPLLREALANNQGYADNFAVYLQLDDSALPEQTLVEVDSLRLQQVLSNLISNAVKFSAPQGQVEISAQIVDDQVRVQVRDHGPGIAEEFRARIFQKFAQADGSDGRRRGGTGLGLSICKTLIERMHGQIGYSSVVGAGSTFYFTLPLVEA</sequence>
<reference evidence="20" key="1">
    <citation type="submission" date="2016-10" db="EMBL/GenBank/DDBJ databases">
        <authorList>
            <person name="Varghese N."/>
            <person name="Submissions S."/>
        </authorList>
    </citation>
    <scope>NUCLEOTIDE SEQUENCE [LARGE SCALE GENOMIC DNA]</scope>
    <source>
        <strain evidence="20">DSM 12111</strain>
    </source>
</reference>
<dbReference type="PANTHER" id="PTHR43047">
    <property type="entry name" value="TWO-COMPONENT HISTIDINE PROTEIN KINASE"/>
    <property type="match status" value="1"/>
</dbReference>
<dbReference type="RefSeq" id="WP_090375581.1">
    <property type="nucleotide sequence ID" value="NZ_FNSC01000001.1"/>
</dbReference>
<feature type="domain" description="CHASE" evidence="18">
    <location>
        <begin position="260"/>
        <end position="483"/>
    </location>
</feature>